<dbReference type="STRING" id="130081.M2Y5H7"/>
<evidence type="ECO:0000313" key="9">
    <source>
        <dbReference type="EMBL" id="EME31218.1"/>
    </source>
</evidence>
<comment type="similarity">
    <text evidence="3">Belongs to the CSN4 family.</text>
</comment>
<evidence type="ECO:0000256" key="6">
    <source>
        <dbReference type="ARBA" id="ARBA00022790"/>
    </source>
</evidence>
<dbReference type="GO" id="GO:0008180">
    <property type="term" value="C:COP9 signalosome"/>
    <property type="evidence" value="ECO:0007669"/>
    <property type="project" value="UniProtKB-KW"/>
</dbReference>
<dbReference type="GO" id="GO:0005829">
    <property type="term" value="C:cytosol"/>
    <property type="evidence" value="ECO:0007669"/>
    <property type="project" value="TreeGrafter"/>
</dbReference>
<dbReference type="eggNOG" id="KOG1497">
    <property type="taxonomic scope" value="Eukaryota"/>
</dbReference>
<dbReference type="Gene3D" id="1.10.10.10">
    <property type="entry name" value="Winged helix-like DNA-binding domain superfamily/Winged helix DNA-binding domain"/>
    <property type="match status" value="1"/>
</dbReference>
<dbReference type="EMBL" id="KB454493">
    <property type="protein sequence ID" value="EME31218.1"/>
    <property type="molecule type" value="Genomic_DNA"/>
</dbReference>
<protein>
    <recommendedName>
        <fullName evidence="4">COP9 signalosome complex subunit 4</fullName>
    </recommendedName>
</protein>
<evidence type="ECO:0000256" key="7">
    <source>
        <dbReference type="ARBA" id="ARBA00023242"/>
    </source>
</evidence>
<dbReference type="Pfam" id="PF01399">
    <property type="entry name" value="PCI"/>
    <property type="match status" value="1"/>
</dbReference>
<organism evidence="9 10">
    <name type="scientific">Galdieria sulphuraria</name>
    <name type="common">Red alga</name>
    <dbReference type="NCBI Taxonomy" id="130081"/>
    <lineage>
        <taxon>Eukaryota</taxon>
        <taxon>Rhodophyta</taxon>
        <taxon>Bangiophyceae</taxon>
        <taxon>Galdieriales</taxon>
        <taxon>Galdieriaceae</taxon>
        <taxon>Galdieria</taxon>
    </lineage>
</organism>
<dbReference type="Gramene" id="EME31218">
    <property type="protein sequence ID" value="EME31218"/>
    <property type="gene ID" value="Gasu_14620"/>
</dbReference>
<dbReference type="GeneID" id="17089882"/>
<proteinExistence type="inferred from homology"/>
<sequence length="401" mass="46318">MPTAHSREDKKKLNLYQNSLEKAIKGRDEKALYEWITLVTEEDITIHGVRQLISQFLQVSKELPLETQKSLLSLLLERTEARSLNSEELNIQVRETLSKLYETLGDFSSAARLLIQIPLEGSSRNTNDDYKVKTLIQIANLLFLSGDVSSAESYLNRASAGLAVTDRDDLKYAFKVCHTRILEAKGKFSEAAWHYYELSQRSLNPEVMETNAQYGYLDFLNHAVICAIVSPAGPQRSRILAALFRDDRTHSLISFEMLQAVYMDRLLRRPHRETFARLLNEYQFYPFQVDGKDIFEQSFMEHNLLAVSKIYSNIKLDQLGNLLQISSDEAESLAAKMIYEGRLMGTIDQVNRLVEFEHSVEIVQWDARLESFCQEVDHCYGRIVRIYPQVLNDEQVMDWNR</sequence>
<dbReference type="RefSeq" id="XP_005707738.1">
    <property type="nucleotide sequence ID" value="XM_005707681.1"/>
</dbReference>
<accession>M2Y5H7</accession>
<keyword evidence="6" id="KW-0736">Signalosome</keyword>
<dbReference type="PANTHER" id="PTHR10855:SF2">
    <property type="entry name" value="COP9 SIGNALOSOME COMPLEX SUBUNIT 4"/>
    <property type="match status" value="1"/>
</dbReference>
<dbReference type="Proteomes" id="UP000030680">
    <property type="component" value="Unassembled WGS sequence"/>
</dbReference>
<dbReference type="SMART" id="SM00088">
    <property type="entry name" value="PINT"/>
    <property type="match status" value="1"/>
</dbReference>
<dbReference type="AlphaFoldDB" id="M2Y5H7"/>
<dbReference type="SUPFAM" id="SSF46785">
    <property type="entry name" value="Winged helix' DNA-binding domain"/>
    <property type="match status" value="1"/>
</dbReference>
<keyword evidence="7" id="KW-0539">Nucleus</keyword>
<evidence type="ECO:0000256" key="4">
    <source>
        <dbReference type="ARBA" id="ARBA00014881"/>
    </source>
</evidence>
<dbReference type="InterPro" id="IPR036388">
    <property type="entry name" value="WH-like_DNA-bd_sf"/>
</dbReference>
<evidence type="ECO:0000256" key="3">
    <source>
        <dbReference type="ARBA" id="ARBA00010417"/>
    </source>
</evidence>
<dbReference type="OrthoDB" id="295656at2759"/>
<evidence type="ECO:0000259" key="8">
    <source>
        <dbReference type="PROSITE" id="PS50250"/>
    </source>
</evidence>
<dbReference type="PROSITE" id="PS50250">
    <property type="entry name" value="PCI"/>
    <property type="match status" value="1"/>
</dbReference>
<dbReference type="OMA" id="KNIMHTV"/>
<evidence type="ECO:0000256" key="1">
    <source>
        <dbReference type="ARBA" id="ARBA00004123"/>
    </source>
</evidence>
<evidence type="ECO:0000256" key="5">
    <source>
        <dbReference type="ARBA" id="ARBA00022490"/>
    </source>
</evidence>
<dbReference type="InterPro" id="IPR054559">
    <property type="entry name" value="PSMD12-CSN4-like_N"/>
</dbReference>
<comment type="subcellular location">
    <subcellularLocation>
        <location evidence="2">Cytoplasm</location>
    </subcellularLocation>
    <subcellularLocation>
        <location evidence="1">Nucleus</location>
    </subcellularLocation>
</comment>
<reference evidence="10" key="1">
    <citation type="journal article" date="2013" name="Science">
        <title>Gene transfer from bacteria and archaea facilitated evolution of an extremophilic eukaryote.</title>
        <authorList>
            <person name="Schonknecht G."/>
            <person name="Chen W.H."/>
            <person name="Ternes C.M."/>
            <person name="Barbier G.G."/>
            <person name="Shrestha R.P."/>
            <person name="Stanke M."/>
            <person name="Brautigam A."/>
            <person name="Baker B.J."/>
            <person name="Banfield J.F."/>
            <person name="Garavito R.M."/>
            <person name="Carr K."/>
            <person name="Wilkerson C."/>
            <person name="Rensing S.A."/>
            <person name="Gagneul D."/>
            <person name="Dickenson N.E."/>
            <person name="Oesterhelt C."/>
            <person name="Lercher M.J."/>
            <person name="Weber A.P."/>
        </authorList>
    </citation>
    <scope>NUCLEOTIDE SEQUENCE [LARGE SCALE GENOMIC DNA]</scope>
    <source>
        <strain evidence="10">074W</strain>
    </source>
</reference>
<evidence type="ECO:0000313" key="10">
    <source>
        <dbReference type="Proteomes" id="UP000030680"/>
    </source>
</evidence>
<dbReference type="KEGG" id="gsl:Gasu_14620"/>
<dbReference type="InterPro" id="IPR036390">
    <property type="entry name" value="WH_DNA-bd_sf"/>
</dbReference>
<gene>
    <name evidence="9" type="ORF">Gasu_14620</name>
</gene>
<name>M2Y5H7_GALSU</name>
<keyword evidence="5" id="KW-0963">Cytoplasm</keyword>
<keyword evidence="10" id="KW-1185">Reference proteome</keyword>
<evidence type="ECO:0000256" key="2">
    <source>
        <dbReference type="ARBA" id="ARBA00004496"/>
    </source>
</evidence>
<feature type="domain" description="PCI" evidence="8">
    <location>
        <begin position="191"/>
        <end position="361"/>
    </location>
</feature>
<dbReference type="InterPro" id="IPR000717">
    <property type="entry name" value="PCI_dom"/>
</dbReference>
<dbReference type="Pfam" id="PF22241">
    <property type="entry name" value="PSMD12-CSN4_N"/>
    <property type="match status" value="1"/>
</dbReference>
<dbReference type="InterPro" id="IPR040134">
    <property type="entry name" value="PSMD12/CSN4"/>
</dbReference>
<dbReference type="PANTHER" id="PTHR10855">
    <property type="entry name" value="26S PROTEASOME NON-ATPASE REGULATORY SUBUNIT 12/COP9 SIGNALOSOME COMPLEX SUBUNIT 4"/>
    <property type="match status" value="1"/>
</dbReference>